<dbReference type="GeneID" id="9592494"/>
<reference evidence="1 2" key="1">
    <citation type="journal article" date="2010" name="Nat. Biotechnol.">
        <title>Genome sequence of the model mushroom Schizophyllum commune.</title>
        <authorList>
            <person name="Ohm R.A."/>
            <person name="de Jong J.F."/>
            <person name="Lugones L.G."/>
            <person name="Aerts A."/>
            <person name="Kothe E."/>
            <person name="Stajich J.E."/>
            <person name="de Vries R.P."/>
            <person name="Record E."/>
            <person name="Levasseur A."/>
            <person name="Baker S.E."/>
            <person name="Bartholomew K.A."/>
            <person name="Coutinho P.M."/>
            <person name="Erdmann S."/>
            <person name="Fowler T.J."/>
            <person name="Gathman A.C."/>
            <person name="Lombard V."/>
            <person name="Henrissat B."/>
            <person name="Knabe N."/>
            <person name="Kuees U."/>
            <person name="Lilly W.W."/>
            <person name="Lindquist E."/>
            <person name="Lucas S."/>
            <person name="Magnuson J.K."/>
            <person name="Piumi F."/>
            <person name="Raudaskoski M."/>
            <person name="Salamov A."/>
            <person name="Schmutz J."/>
            <person name="Schwarze F.W.M.R."/>
            <person name="vanKuyk P.A."/>
            <person name="Horton J.S."/>
            <person name="Grigoriev I.V."/>
            <person name="Woesten H.A.B."/>
        </authorList>
    </citation>
    <scope>NUCLEOTIDE SEQUENCE [LARGE SCALE GENOMIC DNA]</scope>
    <source>
        <strain evidence="2">H4-8 / FGSC 9210</strain>
    </source>
</reference>
<dbReference type="OrthoDB" id="2393824at2759"/>
<dbReference type="eggNOG" id="ENOG502SYB6">
    <property type="taxonomic scope" value="Eukaryota"/>
</dbReference>
<keyword evidence="2" id="KW-1185">Reference proteome</keyword>
<evidence type="ECO:0000313" key="2">
    <source>
        <dbReference type="Proteomes" id="UP000007431"/>
    </source>
</evidence>
<proteinExistence type="predicted"/>
<dbReference type="RefSeq" id="XP_003030849.1">
    <property type="nucleotide sequence ID" value="XM_003030803.1"/>
</dbReference>
<dbReference type="Proteomes" id="UP000007431">
    <property type="component" value="Unassembled WGS sequence"/>
</dbReference>
<dbReference type="VEuPathDB" id="FungiDB:SCHCODRAFT_02668998"/>
<dbReference type="HOGENOM" id="CLU_243032_0_0_1"/>
<protein>
    <submittedName>
        <fullName evidence="1">Uncharacterized protein</fullName>
    </submittedName>
</protein>
<dbReference type="EMBL" id="GL377307">
    <property type="protein sequence ID" value="EFI95946.1"/>
    <property type="molecule type" value="Genomic_DNA"/>
</dbReference>
<feature type="non-terminal residue" evidence="1">
    <location>
        <position position="1635"/>
    </location>
</feature>
<dbReference type="InParanoid" id="D8Q705"/>
<accession>D8Q705</accession>
<organism evidence="2">
    <name type="scientific">Schizophyllum commune (strain H4-8 / FGSC 9210)</name>
    <name type="common">Split gill fungus</name>
    <dbReference type="NCBI Taxonomy" id="578458"/>
    <lineage>
        <taxon>Eukaryota</taxon>
        <taxon>Fungi</taxon>
        <taxon>Dikarya</taxon>
        <taxon>Basidiomycota</taxon>
        <taxon>Agaricomycotina</taxon>
        <taxon>Agaricomycetes</taxon>
        <taxon>Agaricomycetidae</taxon>
        <taxon>Agaricales</taxon>
        <taxon>Schizophyllaceae</taxon>
        <taxon>Schizophyllum</taxon>
    </lineage>
</organism>
<gene>
    <name evidence="1" type="ORF">SCHCODRAFT_109584</name>
</gene>
<sequence length="1635" mass="182258">MACWNLLDALPDVHLLHEAAIREPSRGTLWSNDGSRFEGAVPQSQKPNVKGDHDVETCIFNALEGCRGSLTSLVNDYLRLPLWTSSDGRPTEQSVDPAYAAFIGELGSSSCAARLRDIFWSGQHTLFVNSPGTGKTRLLYEGLTERWGLYIPCSIVPRVLGSADMCSFFSNAIYEEPTPGEYTAAFERVLLVRLVIFKLFLECLPGAQTDEHRTKWLLLQLMPSAIAKDDIFFDLADRLERCEPSNGLLRRKIADTLISIRRMLSSDEPIFCVIDDADYPDVHRARAFAPSTSLREMARTWENIEGLTLILSGFDITQAPFRTENPQRYRLFTDTGSFDNFTEHATFIRRYLPPQLAECDAGERLIIRACLWLRGRYRITTAFIECLIAAHFAYPHTLLTAFVAAYGGVEPADGPFRVPKAVRCHCDYMVLHLVAYEPYERLKKDHQAWTSAQMIVHRIMVFGEDTVKTTEDCANLVASRFATFSRADGTEAMVSEPFYVFPLLRAVFQREGPASGFLCARAASELRSHPHHRNLHLAVIPLLLMALNGKYRFCDVFQLAAPYPWANRTCKLVCIARDTASAQSRILPFVSSFPNASAKERWGTEATEWLQHAALEPFCVSTSFSHADVLCIVQLDDGHQIYVALKTMLKNKHVDAPVQVIQDQLLKLVPDHIFQAPGLSFADLPCPVQGFGGTPLLRAFATFPETMTVTSLPRDASPQPIAALNISLLHQIAEEIPYISVLRRVYAALIFAHKKQLPPSSVSAETVPYLSMLTTQACDILRRARREQTDPAVVLSKPLTVFFEERLRPRDPEIVSIPACRTLLEKHNEIEILVDSAIRDENCQPLWDCDLLSFAEADLQSQRPRSPSDQAIDEQIRDFERTYGQVVADYARGEGDPYPAWEPPEGPFETPRAYAEFVEALGLPCPSDNEPDLLLHELGNPSRAESYTARLDNIFHAGHHTMFLNAQGTGKTRLLLEGLCRSWGLYITCNIRGPGLGSSDMTGELKFADFWSIPLGTTSQLLRADISASNVTIARDLADRILLARLTIFRLFLENIPSLSDLGLQRKRWLAMQLSATAVVDHDLFPSFARQLRIPGATPGFIQHRISDTLLRIRAIIGRDTPIFCVLDDAPLLLGFRAESFGQTTALHAVLRSWEGFDDLTLLMCGLPFDIRSSAAEGGKNYRVCTNTGMFDQAREQAAYVERYIPPGLLATQAGKKLVTRICLWGRGRYYTTAMIINCLLLSRFVRPHTVLTACVATYALIEPSDSPMEQDDEVRADCENLVCGLGGFQPSLTFCYDLQALLSAYTAIHRILVLGEDCVRFTDDCAYLARTGFAMLGGVTGHGAIINEPFYIFPTVDLLFCNFPLVEGFLPATIAPSMTSQPVHQGIHLAIVPLLLLAGKESHRACDLFGFAHPRPRWAEQTCKLVRVTRVHGDGGDLRADPFVTIWPDEGFDERWATESAAWLQPQSDMPEPFCVAAGFSHADLLFYLQLEDGTDLLVALKFIIKNEHITVTTEDVGHCVAQLAPDRLFREVAGSPADQQHQLSSLATSAGAPLVLRVVATFPDETDVSAIPEDGLPFPVGTLNLKLLQDVSQRVTYRGVLRRLHHPLITKRRIELVGNAVPRVWTDKTPPSE</sequence>
<name>D8Q705_SCHCM</name>
<dbReference type="KEGG" id="scm:SCHCO_02668998"/>
<evidence type="ECO:0000313" key="1">
    <source>
        <dbReference type="EMBL" id="EFI95946.1"/>
    </source>
</evidence>